<dbReference type="Gramene" id="QL03p052593:mrna">
    <property type="protein sequence ID" value="QL03p052593:mrna"/>
    <property type="gene ID" value="QL03p052593"/>
</dbReference>
<feature type="region of interest" description="Disordered" evidence="1">
    <location>
        <begin position="75"/>
        <end position="97"/>
    </location>
</feature>
<name>A0A7N2L7S8_QUELO</name>
<dbReference type="EnsemblPlants" id="QL03p052593:mrna">
    <property type="protein sequence ID" value="QL03p052593:mrna"/>
    <property type="gene ID" value="QL03p052593"/>
</dbReference>
<evidence type="ECO:0000313" key="2">
    <source>
        <dbReference type="EnsemblPlants" id="QL03p052593:mrna"/>
    </source>
</evidence>
<dbReference type="Proteomes" id="UP000594261">
    <property type="component" value="Chromosome 3"/>
</dbReference>
<evidence type="ECO:0000256" key="1">
    <source>
        <dbReference type="SAM" id="MobiDB-lite"/>
    </source>
</evidence>
<reference evidence="2 3" key="1">
    <citation type="journal article" date="2016" name="G3 (Bethesda)">
        <title>First Draft Assembly and Annotation of the Genome of a California Endemic Oak Quercus lobata Nee (Fagaceae).</title>
        <authorList>
            <person name="Sork V.L."/>
            <person name="Fitz-Gibbon S.T."/>
            <person name="Puiu D."/>
            <person name="Crepeau M."/>
            <person name="Gugger P.F."/>
            <person name="Sherman R."/>
            <person name="Stevens K."/>
            <person name="Langley C.H."/>
            <person name="Pellegrini M."/>
            <person name="Salzberg S.L."/>
        </authorList>
    </citation>
    <scope>NUCLEOTIDE SEQUENCE [LARGE SCALE GENOMIC DNA]</scope>
    <source>
        <strain evidence="2 3">cv. SW786</strain>
    </source>
</reference>
<reference evidence="2" key="2">
    <citation type="submission" date="2021-01" db="UniProtKB">
        <authorList>
            <consortium name="EnsemblPlants"/>
        </authorList>
    </citation>
    <scope>IDENTIFICATION</scope>
</reference>
<evidence type="ECO:0000313" key="3">
    <source>
        <dbReference type="Proteomes" id="UP000594261"/>
    </source>
</evidence>
<protein>
    <submittedName>
        <fullName evidence="2">Uncharacterized protein</fullName>
    </submittedName>
</protein>
<feature type="compositionally biased region" description="Basic and acidic residues" evidence="1">
    <location>
        <begin position="525"/>
        <end position="537"/>
    </location>
</feature>
<dbReference type="PANTHER" id="PTHR14237:SF60">
    <property type="entry name" value="AMINOTRANSFERASE CLASS V DOMAIN-CONTAINING PROTEIN"/>
    <property type="match status" value="1"/>
</dbReference>
<dbReference type="EMBL" id="LRBV02000003">
    <property type="status" value="NOT_ANNOTATED_CDS"/>
    <property type="molecule type" value="Genomic_DNA"/>
</dbReference>
<dbReference type="PANTHER" id="PTHR14237">
    <property type="entry name" value="MOLYBDOPTERIN COFACTOR SULFURASE MOSC"/>
    <property type="match status" value="1"/>
</dbReference>
<dbReference type="AlphaFoldDB" id="A0A7N2L7S8"/>
<sequence>MGDAGAFCFLARKTPGMEKLYCPYGVPCYMFTILLKDTHLFEIAESKAHTMIPAHLVAEAISTLHLRWSGPIPPTEMKYEESTETLPDDKRKSHKNISSNLSDLDKTQLEPSRLLDILTKKSSFQGSFISIPEIQARNRALKHCGLSEKDYLVLFMPNYKDAMMMIGESYPFFRGNFYLTIISEEFDQKREFATHKESKVVSAPESWLDLRIKGSQLSQNFRRKCKHSPKGLFSYPLYLNGTRYSQHWISEAHRNSWHVLLDIMGLISGEDRLALALHRLDFVLCLLDNTHEMSKFKRYTLYNTYQNKSLCNAFLENLEVKPRLAAWANTSLRLGGRTISNRLPSTITPVRMEEVTNQCAGLKLLEREVNEVDLTLIAREHSHVLARKFCTKRWVNLELVVRVLRMVWRTEKSFEVHDLGENKVLFHFSLKEDLNKTKDASLLIDGTLGTMEKLDVDDKGFSIGSHLRIRVSLDISLSLCRGSSETLRAKEKQYGPWLHAIPKRLQKPQMVVATNGDRGGRKTHGHEDCPGEAKDQAGKATVDRGIGFEKAHGKHMKGDVALSDPLTMHWTCQIPENMQVAAFEKKLSEIDEAFKGEVVLWRSHQVRKVCR</sequence>
<keyword evidence="3" id="KW-1185">Reference proteome</keyword>
<feature type="region of interest" description="Disordered" evidence="1">
    <location>
        <begin position="517"/>
        <end position="538"/>
    </location>
</feature>
<feature type="compositionally biased region" description="Basic and acidic residues" evidence="1">
    <location>
        <begin position="77"/>
        <end position="91"/>
    </location>
</feature>
<dbReference type="InParanoid" id="A0A7N2L7S8"/>
<proteinExistence type="predicted"/>
<organism evidence="2 3">
    <name type="scientific">Quercus lobata</name>
    <name type="common">Valley oak</name>
    <dbReference type="NCBI Taxonomy" id="97700"/>
    <lineage>
        <taxon>Eukaryota</taxon>
        <taxon>Viridiplantae</taxon>
        <taxon>Streptophyta</taxon>
        <taxon>Embryophyta</taxon>
        <taxon>Tracheophyta</taxon>
        <taxon>Spermatophyta</taxon>
        <taxon>Magnoliopsida</taxon>
        <taxon>eudicotyledons</taxon>
        <taxon>Gunneridae</taxon>
        <taxon>Pentapetalae</taxon>
        <taxon>rosids</taxon>
        <taxon>fabids</taxon>
        <taxon>Fagales</taxon>
        <taxon>Fagaceae</taxon>
        <taxon>Quercus</taxon>
    </lineage>
</organism>
<accession>A0A7N2L7S8</accession>